<reference evidence="3 4" key="1">
    <citation type="submission" date="2019-09" db="EMBL/GenBank/DDBJ databases">
        <title>Salinarimonas rosea gen. nov., sp. nov., a new member of the a-2 subgroup of the Proteobacteria.</title>
        <authorList>
            <person name="Liu J."/>
        </authorList>
    </citation>
    <scope>NUCLEOTIDE SEQUENCE [LARGE SCALE GENOMIC DNA]</scope>
    <source>
        <strain evidence="3 4">BN140002</strain>
    </source>
</reference>
<feature type="region of interest" description="Disordered" evidence="1">
    <location>
        <begin position="70"/>
        <end position="90"/>
    </location>
</feature>
<keyword evidence="2" id="KW-0472">Membrane</keyword>
<feature type="transmembrane region" description="Helical" evidence="2">
    <location>
        <begin position="30"/>
        <end position="48"/>
    </location>
</feature>
<evidence type="ECO:0000313" key="3">
    <source>
        <dbReference type="EMBL" id="KAA2244278.1"/>
    </source>
</evidence>
<proteinExistence type="predicted"/>
<dbReference type="AlphaFoldDB" id="A0A5B2VZZ4"/>
<dbReference type="RefSeq" id="WP_149815182.1">
    <property type="nucleotide sequence ID" value="NZ_VUOA01000003.1"/>
</dbReference>
<evidence type="ECO:0000256" key="1">
    <source>
        <dbReference type="SAM" id="MobiDB-lite"/>
    </source>
</evidence>
<organism evidence="3 4">
    <name type="scientific">Salinarimonas soli</name>
    <dbReference type="NCBI Taxonomy" id="1638099"/>
    <lineage>
        <taxon>Bacteria</taxon>
        <taxon>Pseudomonadati</taxon>
        <taxon>Pseudomonadota</taxon>
        <taxon>Alphaproteobacteria</taxon>
        <taxon>Hyphomicrobiales</taxon>
        <taxon>Salinarimonadaceae</taxon>
        <taxon>Salinarimonas</taxon>
    </lineage>
</organism>
<reference evidence="3 4" key="2">
    <citation type="submission" date="2019-09" db="EMBL/GenBank/DDBJ databases">
        <authorList>
            <person name="Jin C."/>
        </authorList>
    </citation>
    <scope>NUCLEOTIDE SEQUENCE [LARGE SCALE GENOMIC DNA]</scope>
    <source>
        <strain evidence="3 4">BN140002</strain>
    </source>
</reference>
<comment type="caution">
    <text evidence="3">The sequence shown here is derived from an EMBL/GenBank/DDBJ whole genome shotgun (WGS) entry which is preliminary data.</text>
</comment>
<evidence type="ECO:0000256" key="2">
    <source>
        <dbReference type="SAM" id="Phobius"/>
    </source>
</evidence>
<dbReference type="Proteomes" id="UP000323142">
    <property type="component" value="Unassembled WGS sequence"/>
</dbReference>
<gene>
    <name evidence="3" type="ORF">F0L46_01130</name>
</gene>
<name>A0A5B2VZZ4_9HYPH</name>
<keyword evidence="2" id="KW-0812">Transmembrane</keyword>
<protein>
    <submittedName>
        <fullName evidence="3">Uncharacterized protein</fullName>
    </submittedName>
</protein>
<keyword evidence="4" id="KW-1185">Reference proteome</keyword>
<sequence>MVPILLAAFATGLGTAGVLAWHHGLWIGALSLPLAVLLWALALIRLAARHRRKGGIDREIDRMIAEMRRASATAGRLEPRPPRGKPPEAP</sequence>
<keyword evidence="2" id="KW-1133">Transmembrane helix</keyword>
<dbReference type="EMBL" id="VUOA01000003">
    <property type="protein sequence ID" value="KAA2244278.1"/>
    <property type="molecule type" value="Genomic_DNA"/>
</dbReference>
<evidence type="ECO:0000313" key="4">
    <source>
        <dbReference type="Proteomes" id="UP000323142"/>
    </source>
</evidence>
<accession>A0A5B2VZZ4</accession>